<name>A0A1H1I462_9BURK</name>
<dbReference type="GO" id="GO:0003700">
    <property type="term" value="F:DNA-binding transcription factor activity"/>
    <property type="evidence" value="ECO:0007669"/>
    <property type="project" value="InterPro"/>
</dbReference>
<evidence type="ECO:0000256" key="2">
    <source>
        <dbReference type="ARBA" id="ARBA00023015"/>
    </source>
</evidence>
<gene>
    <name evidence="6" type="ORF">SAMN05443245_4643</name>
</gene>
<dbReference type="Pfam" id="PF00126">
    <property type="entry name" value="HTH_1"/>
    <property type="match status" value="1"/>
</dbReference>
<evidence type="ECO:0000313" key="6">
    <source>
        <dbReference type="EMBL" id="SDR32497.1"/>
    </source>
</evidence>
<protein>
    <submittedName>
        <fullName evidence="6">DNA-binding transcriptional regulator, LysR family</fullName>
    </submittedName>
</protein>
<dbReference type="Gene3D" id="1.10.10.10">
    <property type="entry name" value="Winged helix-like DNA-binding domain superfamily/Winged helix DNA-binding domain"/>
    <property type="match status" value="1"/>
</dbReference>
<evidence type="ECO:0000256" key="3">
    <source>
        <dbReference type="ARBA" id="ARBA00023125"/>
    </source>
</evidence>
<dbReference type="RefSeq" id="WP_074768978.1">
    <property type="nucleotide sequence ID" value="NZ_FNKP01000002.1"/>
</dbReference>
<evidence type="ECO:0000313" key="7">
    <source>
        <dbReference type="Proteomes" id="UP000183487"/>
    </source>
</evidence>
<dbReference type="Proteomes" id="UP000183487">
    <property type="component" value="Unassembled WGS sequence"/>
</dbReference>
<dbReference type="InterPro" id="IPR036390">
    <property type="entry name" value="WH_DNA-bd_sf"/>
</dbReference>
<feature type="domain" description="HTH lysR-type" evidence="5">
    <location>
        <begin position="8"/>
        <end position="65"/>
    </location>
</feature>
<evidence type="ECO:0000256" key="4">
    <source>
        <dbReference type="ARBA" id="ARBA00023163"/>
    </source>
</evidence>
<dbReference type="SUPFAM" id="SSF53850">
    <property type="entry name" value="Periplasmic binding protein-like II"/>
    <property type="match status" value="1"/>
</dbReference>
<keyword evidence="4" id="KW-0804">Transcription</keyword>
<dbReference type="EMBL" id="FNKP01000002">
    <property type="protein sequence ID" value="SDR32497.1"/>
    <property type="molecule type" value="Genomic_DNA"/>
</dbReference>
<dbReference type="SUPFAM" id="SSF46785">
    <property type="entry name" value="Winged helix' DNA-binding domain"/>
    <property type="match status" value="1"/>
</dbReference>
<dbReference type="OrthoDB" id="8587655at2"/>
<keyword evidence="7" id="KW-1185">Reference proteome</keyword>
<dbReference type="InterPro" id="IPR036388">
    <property type="entry name" value="WH-like_DNA-bd_sf"/>
</dbReference>
<keyword evidence="3 6" id="KW-0238">DNA-binding</keyword>
<comment type="similarity">
    <text evidence="1">Belongs to the LysR transcriptional regulatory family.</text>
</comment>
<dbReference type="CDD" id="cd05466">
    <property type="entry name" value="PBP2_LTTR_substrate"/>
    <property type="match status" value="1"/>
</dbReference>
<keyword evidence="2" id="KW-0805">Transcription regulation</keyword>
<reference evidence="7" key="1">
    <citation type="submission" date="2016-10" db="EMBL/GenBank/DDBJ databases">
        <authorList>
            <person name="Varghese N."/>
        </authorList>
    </citation>
    <scope>NUCLEOTIDE SEQUENCE [LARGE SCALE GENOMIC DNA]</scope>
    <source>
        <strain evidence="7">GAS106B</strain>
    </source>
</reference>
<dbReference type="InterPro" id="IPR000847">
    <property type="entry name" value="LysR_HTH_N"/>
</dbReference>
<dbReference type="InterPro" id="IPR005119">
    <property type="entry name" value="LysR_subst-bd"/>
</dbReference>
<dbReference type="AlphaFoldDB" id="A0A1H1I462"/>
<evidence type="ECO:0000259" key="5">
    <source>
        <dbReference type="PROSITE" id="PS50931"/>
    </source>
</evidence>
<dbReference type="GO" id="GO:0000976">
    <property type="term" value="F:transcription cis-regulatory region binding"/>
    <property type="evidence" value="ECO:0007669"/>
    <property type="project" value="TreeGrafter"/>
</dbReference>
<dbReference type="Pfam" id="PF03466">
    <property type="entry name" value="LysR_substrate"/>
    <property type="match status" value="1"/>
</dbReference>
<organism evidence="6 7">
    <name type="scientific">Paraburkholderia fungorum</name>
    <dbReference type="NCBI Taxonomy" id="134537"/>
    <lineage>
        <taxon>Bacteria</taxon>
        <taxon>Pseudomonadati</taxon>
        <taxon>Pseudomonadota</taxon>
        <taxon>Betaproteobacteria</taxon>
        <taxon>Burkholderiales</taxon>
        <taxon>Burkholderiaceae</taxon>
        <taxon>Paraburkholderia</taxon>
    </lineage>
</organism>
<dbReference type="Gene3D" id="3.40.190.290">
    <property type="match status" value="1"/>
</dbReference>
<dbReference type="PROSITE" id="PS50931">
    <property type="entry name" value="HTH_LYSR"/>
    <property type="match status" value="1"/>
</dbReference>
<evidence type="ECO:0000256" key="1">
    <source>
        <dbReference type="ARBA" id="ARBA00009437"/>
    </source>
</evidence>
<dbReference type="PANTHER" id="PTHR30126">
    <property type="entry name" value="HTH-TYPE TRANSCRIPTIONAL REGULATOR"/>
    <property type="match status" value="1"/>
</dbReference>
<proteinExistence type="inferred from homology"/>
<dbReference type="PANTHER" id="PTHR30126:SF98">
    <property type="entry name" value="HTH-TYPE TRANSCRIPTIONAL ACTIVATOR BAUR"/>
    <property type="match status" value="1"/>
</dbReference>
<accession>A0A1H1I462</accession>
<sequence length="299" mass="32743">MLGNLSDIDLKSLRVFCTIVEAGGFTAAQTILNTGLPRLSIMVRDLEVRLGTKLCHRGRQGFQVTEEGLAVYEAARVLFSDVSRFLDSVGALSGQPTARLALGVVDGLLSYPGSPTVAALQRFRKRLESTHLTLHVMPPDGLEKAVLDEKIALAIGAFHHRLSGLVYTPVFSEEQHLYCAKSHPLSTASGVGLMEAIAEAPYVERGYMLESNKPRHVAFNRVGTAFSMEAILTMLLTGTYIGYLPCHYAQRWVDERELFSLAPSAFSYSSLFSVITRQGKQLDATTSLMVESMSARPDE</sequence>